<name>A0ABS9PC92_9GAMM</name>
<evidence type="ECO:0000256" key="10">
    <source>
        <dbReference type="ARBA" id="ARBA00029447"/>
    </source>
</evidence>
<dbReference type="PRINTS" id="PR00260">
    <property type="entry name" value="CHEMTRNSDUCR"/>
</dbReference>
<dbReference type="PANTHER" id="PTHR43531:SF14">
    <property type="entry name" value="METHYL-ACCEPTING CHEMOTAXIS PROTEIN I-RELATED"/>
    <property type="match status" value="1"/>
</dbReference>
<organism evidence="17 18">
    <name type="scientific">Billgrantia campisalis</name>
    <dbReference type="NCBI Taxonomy" id="74661"/>
    <lineage>
        <taxon>Bacteria</taxon>
        <taxon>Pseudomonadati</taxon>
        <taxon>Pseudomonadota</taxon>
        <taxon>Gammaproteobacteria</taxon>
        <taxon>Oceanospirillales</taxon>
        <taxon>Halomonadaceae</taxon>
        <taxon>Billgrantia</taxon>
    </lineage>
</organism>
<dbReference type="SUPFAM" id="SSF47170">
    <property type="entry name" value="Aspartate receptor, ligand-binding domain"/>
    <property type="match status" value="1"/>
</dbReference>
<dbReference type="Pfam" id="PF00015">
    <property type="entry name" value="MCPsignal"/>
    <property type="match status" value="1"/>
</dbReference>
<proteinExistence type="inferred from homology"/>
<feature type="compositionally biased region" description="Polar residues" evidence="13">
    <location>
        <begin position="302"/>
        <end position="315"/>
    </location>
</feature>
<evidence type="ECO:0000256" key="9">
    <source>
        <dbReference type="ARBA" id="ARBA00023224"/>
    </source>
</evidence>
<dbReference type="RefSeq" id="WP_238977856.1">
    <property type="nucleotide sequence ID" value="NZ_JABFUC010000010.1"/>
</dbReference>
<evidence type="ECO:0000256" key="6">
    <source>
        <dbReference type="ARBA" id="ARBA00022692"/>
    </source>
</evidence>
<protein>
    <submittedName>
        <fullName evidence="17">HAMP domain-containing protein</fullName>
    </submittedName>
</protein>
<keyword evidence="3" id="KW-0488">Methylation</keyword>
<feature type="region of interest" description="Disordered" evidence="13">
    <location>
        <begin position="523"/>
        <end position="562"/>
    </location>
</feature>
<keyword evidence="7 14" id="KW-1133">Transmembrane helix</keyword>
<evidence type="ECO:0000256" key="8">
    <source>
        <dbReference type="ARBA" id="ARBA00023136"/>
    </source>
</evidence>
<evidence type="ECO:0000256" key="2">
    <source>
        <dbReference type="ARBA" id="ARBA00022475"/>
    </source>
</evidence>
<feature type="region of interest" description="Disordered" evidence="13">
    <location>
        <begin position="290"/>
        <end position="315"/>
    </location>
</feature>
<keyword evidence="4" id="KW-0145">Chemotaxis</keyword>
<comment type="subcellular location">
    <subcellularLocation>
        <location evidence="1">Cell inner membrane</location>
        <topology evidence="1">Multi-pass membrane protein</topology>
    </subcellularLocation>
</comment>
<keyword evidence="5" id="KW-0997">Cell inner membrane</keyword>
<dbReference type="SMART" id="SM00283">
    <property type="entry name" value="MA"/>
    <property type="match status" value="1"/>
</dbReference>
<keyword evidence="2" id="KW-1003">Cell membrane</keyword>
<evidence type="ECO:0000256" key="5">
    <source>
        <dbReference type="ARBA" id="ARBA00022519"/>
    </source>
</evidence>
<dbReference type="InterPro" id="IPR004089">
    <property type="entry name" value="MCPsignal_dom"/>
</dbReference>
<gene>
    <name evidence="17" type="ORF">HOP52_13195</name>
</gene>
<evidence type="ECO:0000259" key="16">
    <source>
        <dbReference type="PROSITE" id="PS50885"/>
    </source>
</evidence>
<dbReference type="Gene3D" id="1.20.120.30">
    <property type="entry name" value="Aspartate receptor, ligand-binding domain"/>
    <property type="match status" value="1"/>
</dbReference>
<evidence type="ECO:0000313" key="18">
    <source>
        <dbReference type="Proteomes" id="UP000814385"/>
    </source>
</evidence>
<dbReference type="EMBL" id="JABFUC010000010">
    <property type="protein sequence ID" value="MCG6658710.1"/>
    <property type="molecule type" value="Genomic_DNA"/>
</dbReference>
<comment type="caution">
    <text evidence="17">The sequence shown here is derived from an EMBL/GenBank/DDBJ whole genome shotgun (WGS) entry which is preliminary data.</text>
</comment>
<dbReference type="PANTHER" id="PTHR43531">
    <property type="entry name" value="PROTEIN ICFG"/>
    <property type="match status" value="1"/>
</dbReference>
<evidence type="ECO:0000256" key="4">
    <source>
        <dbReference type="ARBA" id="ARBA00022500"/>
    </source>
</evidence>
<keyword evidence="8 14" id="KW-0472">Membrane</keyword>
<feature type="domain" description="HAMP" evidence="16">
    <location>
        <begin position="220"/>
        <end position="272"/>
    </location>
</feature>
<comment type="similarity">
    <text evidence="10">Belongs to the methyl-accepting chemotaxis (MCP) protein family.</text>
</comment>
<keyword evidence="9 11" id="KW-0807">Transducer</keyword>
<feature type="compositionally biased region" description="Basic and acidic residues" evidence="13">
    <location>
        <begin position="552"/>
        <end position="562"/>
    </location>
</feature>
<dbReference type="InterPro" id="IPR004090">
    <property type="entry name" value="Chemotax_Me-accpt_rcpt"/>
</dbReference>
<dbReference type="Pfam" id="PF00672">
    <property type="entry name" value="HAMP"/>
    <property type="match status" value="1"/>
</dbReference>
<dbReference type="CDD" id="cd11386">
    <property type="entry name" value="MCP_signal"/>
    <property type="match status" value="1"/>
</dbReference>
<dbReference type="Gene3D" id="1.10.287.950">
    <property type="entry name" value="Methyl-accepting chemotaxis protein"/>
    <property type="match status" value="1"/>
</dbReference>
<evidence type="ECO:0000256" key="13">
    <source>
        <dbReference type="SAM" id="MobiDB-lite"/>
    </source>
</evidence>
<dbReference type="SMART" id="SM00304">
    <property type="entry name" value="HAMP"/>
    <property type="match status" value="1"/>
</dbReference>
<evidence type="ECO:0000256" key="1">
    <source>
        <dbReference type="ARBA" id="ARBA00004429"/>
    </source>
</evidence>
<sequence length="562" mass="60893">MRLLDNMSVRMSWTLVLLVFMGLLMVLSGVGLYAVNHSQRSLEAFNAINVNQQATLNRTNSTLQAARLEMARLYEATIEPQTALSSAERQARAQEAAEALASAADAMADFLALPAESAHESLIAPIAENFDALMNETLLPQAEALAGGDSDVYRTLRPEAYDQYRDFYQAAIGFFHTVEAEGNARTVNFEWVVDTARLAIIAVFLTALITACLVFWGVGANLIRPLDRIIEHFQRMAKGDLGAEIEPRGRNEIGKLYAALRDMQRGLSTTVTTVRDSSGEILSSAREIASGNQDLADRTERQSASLTETASSMEEMTSTMERNSENAAQASHMAREAAGRAQQGNEVVDNVVARMHEIRQGSQQITEIIGLIDSIAFQTNILALNASVEAARAGEHGRGFAVVASEVRQLATRSADAATDIRQLIETSVEQIAAGTQQADTASSTMSEIMASVQRVNDLMDEIAVASREQRSGISEVNAAVGDMDQTTQQNAALVQQASGAANQLQSEAQRLTEAVAKFQLAAHGQPSLTETNADPRPNHRPATRTPAAPAQERRDAEWETF</sequence>
<dbReference type="SUPFAM" id="SSF58104">
    <property type="entry name" value="Methyl-accepting chemotaxis protein (MCP) signaling domain"/>
    <property type="match status" value="1"/>
</dbReference>
<evidence type="ECO:0000256" key="11">
    <source>
        <dbReference type="PROSITE-ProRule" id="PRU00284"/>
    </source>
</evidence>
<dbReference type="InterPro" id="IPR003660">
    <property type="entry name" value="HAMP_dom"/>
</dbReference>
<evidence type="ECO:0000256" key="12">
    <source>
        <dbReference type="SAM" id="Coils"/>
    </source>
</evidence>
<dbReference type="CDD" id="cd06225">
    <property type="entry name" value="HAMP"/>
    <property type="match status" value="1"/>
</dbReference>
<feature type="transmembrane region" description="Helical" evidence="14">
    <location>
        <begin position="198"/>
        <end position="218"/>
    </location>
</feature>
<accession>A0ABS9PC92</accession>
<dbReference type="Proteomes" id="UP000814385">
    <property type="component" value="Unassembled WGS sequence"/>
</dbReference>
<feature type="domain" description="Methyl-accepting transducer" evidence="15">
    <location>
        <begin position="277"/>
        <end position="506"/>
    </location>
</feature>
<evidence type="ECO:0000313" key="17">
    <source>
        <dbReference type="EMBL" id="MCG6658710.1"/>
    </source>
</evidence>
<dbReference type="InterPro" id="IPR051310">
    <property type="entry name" value="MCP_chemotaxis"/>
</dbReference>
<keyword evidence="18" id="KW-1185">Reference proteome</keyword>
<evidence type="ECO:0000256" key="3">
    <source>
        <dbReference type="ARBA" id="ARBA00022481"/>
    </source>
</evidence>
<evidence type="ECO:0000259" key="15">
    <source>
        <dbReference type="PROSITE" id="PS50111"/>
    </source>
</evidence>
<evidence type="ECO:0000256" key="14">
    <source>
        <dbReference type="SAM" id="Phobius"/>
    </source>
</evidence>
<feature type="transmembrane region" description="Helical" evidence="14">
    <location>
        <begin position="12"/>
        <end position="35"/>
    </location>
</feature>
<dbReference type="PROSITE" id="PS50885">
    <property type="entry name" value="HAMP"/>
    <property type="match status" value="1"/>
</dbReference>
<keyword evidence="6 14" id="KW-0812">Transmembrane</keyword>
<keyword evidence="12" id="KW-0175">Coiled coil</keyword>
<dbReference type="PROSITE" id="PS50111">
    <property type="entry name" value="CHEMOTAXIS_TRANSDUC_2"/>
    <property type="match status" value="1"/>
</dbReference>
<feature type="coiled-coil region" evidence="12">
    <location>
        <begin position="495"/>
        <end position="522"/>
    </location>
</feature>
<dbReference type="InterPro" id="IPR003122">
    <property type="entry name" value="Tar_rcpt_lig-bd"/>
</dbReference>
<evidence type="ECO:0000256" key="7">
    <source>
        <dbReference type="ARBA" id="ARBA00022989"/>
    </source>
</evidence>
<dbReference type="InterPro" id="IPR035440">
    <property type="entry name" value="4HB_MCP_dom_sf"/>
</dbReference>
<dbReference type="Pfam" id="PF02203">
    <property type="entry name" value="TarH"/>
    <property type="match status" value="1"/>
</dbReference>
<reference evidence="17 18" key="1">
    <citation type="submission" date="2020-05" db="EMBL/GenBank/DDBJ databases">
        <title>Comparative genomic analysis of denitrifying bacteria from Halomonas genus.</title>
        <authorList>
            <person name="Wang L."/>
            <person name="Shao Z."/>
        </authorList>
    </citation>
    <scope>NUCLEOTIDE SEQUENCE [LARGE SCALE GENOMIC DNA]</scope>
    <source>
        <strain evidence="17 18">A4</strain>
    </source>
</reference>